<sequence>MKFPHNWFSVVGLLVLFCETGLAFSPFLPLSHRHPRAATTLDASPVELLAQAARVVKGEIPLDAALSDFDDRAVARASAEVTERARGPVYGAVGGTVFGLILGVVLDLFLIFKGIDGGIFPPLLAAMALGGAGWTFGGEEGLAGNFVRILLANPVGSVVDEVVSRVENTKAEIGKIPEKAVNEVAKVPSKMADAVKAKVEEAAEGAVQEVAKVPSKVVKAAENKAKEVAQDLAGEVSQIPSKVAGSIKNKAEEAISEATQEVTKIPFKAVQSIKNKF</sequence>
<feature type="chain" id="PRO_5031102782" evidence="2">
    <location>
        <begin position="24"/>
        <end position="277"/>
    </location>
</feature>
<dbReference type="EMBL" id="HBFR01041785">
    <property type="protein sequence ID" value="CAD8903333.1"/>
    <property type="molecule type" value="Transcribed_RNA"/>
</dbReference>
<keyword evidence="1" id="KW-1133">Transmembrane helix</keyword>
<evidence type="ECO:0000256" key="2">
    <source>
        <dbReference type="SAM" id="SignalP"/>
    </source>
</evidence>
<dbReference type="AlphaFoldDB" id="A0A7S1G3C7"/>
<feature type="transmembrane region" description="Helical" evidence="1">
    <location>
        <begin position="119"/>
        <end position="137"/>
    </location>
</feature>
<keyword evidence="1" id="KW-0472">Membrane</keyword>
<protein>
    <submittedName>
        <fullName evidence="3">Uncharacterized protein</fullName>
    </submittedName>
</protein>
<gene>
    <name evidence="3" type="ORF">CHYS00102_LOCUS30552</name>
</gene>
<keyword evidence="1" id="KW-0812">Transmembrane</keyword>
<feature type="transmembrane region" description="Helical" evidence="1">
    <location>
        <begin position="89"/>
        <end position="112"/>
    </location>
</feature>
<evidence type="ECO:0000256" key="1">
    <source>
        <dbReference type="SAM" id="Phobius"/>
    </source>
</evidence>
<feature type="signal peptide" evidence="2">
    <location>
        <begin position="1"/>
        <end position="23"/>
    </location>
</feature>
<accession>A0A7S1G3C7</accession>
<evidence type="ECO:0000313" key="3">
    <source>
        <dbReference type="EMBL" id="CAD8903333.1"/>
    </source>
</evidence>
<organism evidence="3">
    <name type="scientific">Corethron hystrix</name>
    <dbReference type="NCBI Taxonomy" id="216773"/>
    <lineage>
        <taxon>Eukaryota</taxon>
        <taxon>Sar</taxon>
        <taxon>Stramenopiles</taxon>
        <taxon>Ochrophyta</taxon>
        <taxon>Bacillariophyta</taxon>
        <taxon>Coscinodiscophyceae</taxon>
        <taxon>Corethrophycidae</taxon>
        <taxon>Corethrales</taxon>
        <taxon>Corethraceae</taxon>
        <taxon>Corethron</taxon>
    </lineage>
</organism>
<name>A0A7S1G3C7_9STRA</name>
<proteinExistence type="predicted"/>
<reference evidence="3" key="1">
    <citation type="submission" date="2021-01" db="EMBL/GenBank/DDBJ databases">
        <authorList>
            <person name="Corre E."/>
            <person name="Pelletier E."/>
            <person name="Niang G."/>
            <person name="Scheremetjew M."/>
            <person name="Finn R."/>
            <person name="Kale V."/>
            <person name="Holt S."/>
            <person name="Cochrane G."/>
            <person name="Meng A."/>
            <person name="Brown T."/>
            <person name="Cohen L."/>
        </authorList>
    </citation>
    <scope>NUCLEOTIDE SEQUENCE</scope>
    <source>
        <strain evidence="3">308</strain>
    </source>
</reference>
<keyword evidence="2" id="KW-0732">Signal</keyword>